<dbReference type="Gene3D" id="3.40.50.720">
    <property type="entry name" value="NAD(P)-binding Rossmann-like Domain"/>
    <property type="match status" value="1"/>
</dbReference>
<comment type="similarity">
    <text evidence="2">Belongs to the NAD(P)-dependent epimerase/dehydratase family. Dihydroflavonol-4-reductase subfamily.</text>
</comment>
<dbReference type="InterPro" id="IPR036291">
    <property type="entry name" value="NAD(P)-bd_dom_sf"/>
</dbReference>
<evidence type="ECO:0000259" key="3">
    <source>
        <dbReference type="Pfam" id="PF01370"/>
    </source>
</evidence>
<protein>
    <submittedName>
        <fullName evidence="4">NAD(P)-binding protein</fullName>
    </submittedName>
</protein>
<evidence type="ECO:0000313" key="5">
    <source>
        <dbReference type="Proteomes" id="UP000248423"/>
    </source>
</evidence>
<dbReference type="EMBL" id="KZ826458">
    <property type="protein sequence ID" value="PYI00319.1"/>
    <property type="molecule type" value="Genomic_DNA"/>
</dbReference>
<feature type="domain" description="NAD-dependent epimerase/dehydratase" evidence="3">
    <location>
        <begin position="15"/>
        <end position="232"/>
    </location>
</feature>
<dbReference type="OrthoDB" id="2735536at2759"/>
<name>A0A319EHN0_ASPSB</name>
<keyword evidence="5" id="KW-1185">Reference proteome</keyword>
<dbReference type="STRING" id="1448318.A0A319EHN0"/>
<organism evidence="4 5">
    <name type="scientific">Aspergillus sclerotiicarbonarius (strain CBS 121057 / IBT 28362)</name>
    <dbReference type="NCBI Taxonomy" id="1448318"/>
    <lineage>
        <taxon>Eukaryota</taxon>
        <taxon>Fungi</taxon>
        <taxon>Dikarya</taxon>
        <taxon>Ascomycota</taxon>
        <taxon>Pezizomycotina</taxon>
        <taxon>Eurotiomycetes</taxon>
        <taxon>Eurotiomycetidae</taxon>
        <taxon>Eurotiales</taxon>
        <taxon>Aspergillaceae</taxon>
        <taxon>Aspergillus</taxon>
        <taxon>Aspergillus subgen. Circumdati</taxon>
    </lineage>
</organism>
<reference evidence="4 5" key="1">
    <citation type="submission" date="2018-02" db="EMBL/GenBank/DDBJ databases">
        <title>The genomes of Aspergillus section Nigri reveals drivers in fungal speciation.</title>
        <authorList>
            <consortium name="DOE Joint Genome Institute"/>
            <person name="Vesth T.C."/>
            <person name="Nybo J."/>
            <person name="Theobald S."/>
            <person name="Brandl J."/>
            <person name="Frisvad J.C."/>
            <person name="Nielsen K.F."/>
            <person name="Lyhne E.K."/>
            <person name="Kogle M.E."/>
            <person name="Kuo A."/>
            <person name="Riley R."/>
            <person name="Clum A."/>
            <person name="Nolan M."/>
            <person name="Lipzen A."/>
            <person name="Salamov A."/>
            <person name="Henrissat B."/>
            <person name="Wiebenga A."/>
            <person name="De vries R.P."/>
            <person name="Grigoriev I.V."/>
            <person name="Mortensen U.H."/>
            <person name="Andersen M.R."/>
            <person name="Baker S.E."/>
        </authorList>
    </citation>
    <scope>NUCLEOTIDE SEQUENCE [LARGE SCALE GENOMIC DNA]</scope>
    <source>
        <strain evidence="4 5">CBS 121057</strain>
    </source>
</reference>
<dbReference type="SUPFAM" id="SSF51735">
    <property type="entry name" value="NAD(P)-binding Rossmann-fold domains"/>
    <property type="match status" value="1"/>
</dbReference>
<dbReference type="VEuPathDB" id="FungiDB:BO78DRAFT_465397"/>
<evidence type="ECO:0000313" key="4">
    <source>
        <dbReference type="EMBL" id="PYI00319.1"/>
    </source>
</evidence>
<dbReference type="Pfam" id="PF01370">
    <property type="entry name" value="Epimerase"/>
    <property type="match status" value="1"/>
</dbReference>
<dbReference type="AlphaFoldDB" id="A0A319EHN0"/>
<evidence type="ECO:0000256" key="2">
    <source>
        <dbReference type="ARBA" id="ARBA00023445"/>
    </source>
</evidence>
<accession>A0A319EHN0</accession>
<proteinExistence type="inferred from homology"/>
<dbReference type="PANTHER" id="PTHR10366:SF562">
    <property type="entry name" value="ALDEHYDE REDUCTASE II (AFU_ORTHOLOGUE AFUA_1G11360)"/>
    <property type="match status" value="1"/>
</dbReference>
<dbReference type="PANTHER" id="PTHR10366">
    <property type="entry name" value="NAD DEPENDENT EPIMERASE/DEHYDRATASE"/>
    <property type="match status" value="1"/>
</dbReference>
<dbReference type="InterPro" id="IPR050425">
    <property type="entry name" value="NAD(P)_dehydrat-like"/>
</dbReference>
<sequence length="352" mass="38757">MAISETPALPLGSWVLVTGINGLVGSHVADQLLAHGYRVRGTVRNVQRCAWVGDLFRRKYGDDAFQLVQVEDLLLPGAFDEAIKGVSGVVHVATILQGPDPNELFAAIQQLDRNLLASAAAEPSVKRFVYTSSAQAASTIALDDLVDKRVTSESWNEVAIRKAETGSPSDQKRYFDVYSASKTLSERAVWDWVEQHKPGFVTNTVLPSMCFGASVDPEHQGHASTSIWPAAIFKNDLESVRAGINSTIPIGAYCVDVKDVGLLHVAGLTNPAAQNERLFAYAQPFLWSDVIDVFRKLFPSREFPEDFSGQDHKANWLEVEPDRRSEELLREMGKPGWSSLKQMMMANVSDLV</sequence>
<gene>
    <name evidence="4" type="ORF">BO78DRAFT_465397</name>
</gene>
<dbReference type="GO" id="GO:0016616">
    <property type="term" value="F:oxidoreductase activity, acting on the CH-OH group of donors, NAD or NADP as acceptor"/>
    <property type="evidence" value="ECO:0007669"/>
    <property type="project" value="TreeGrafter"/>
</dbReference>
<dbReference type="InterPro" id="IPR001509">
    <property type="entry name" value="Epimerase_deHydtase"/>
</dbReference>
<keyword evidence="1" id="KW-0560">Oxidoreductase</keyword>
<dbReference type="Proteomes" id="UP000248423">
    <property type="component" value="Unassembled WGS sequence"/>
</dbReference>
<evidence type="ECO:0000256" key="1">
    <source>
        <dbReference type="ARBA" id="ARBA00023002"/>
    </source>
</evidence>